<keyword evidence="5 9" id="KW-0653">Protein transport</keyword>
<evidence type="ECO:0000256" key="5">
    <source>
        <dbReference type="ARBA" id="ARBA00022927"/>
    </source>
</evidence>
<comment type="function">
    <text evidence="9">Functions as a component of the nuclear pore complex (NPC).</text>
</comment>
<dbReference type="GO" id="GO:0031080">
    <property type="term" value="C:nuclear pore outer ring"/>
    <property type="evidence" value="ECO:0007669"/>
    <property type="project" value="TreeGrafter"/>
</dbReference>
<reference evidence="10" key="1">
    <citation type="submission" date="2014-05" db="EMBL/GenBank/DDBJ databases">
        <authorList>
            <person name="Chronopoulou M."/>
        </authorList>
    </citation>
    <scope>NUCLEOTIDE SEQUENCE</scope>
    <source>
        <tissue evidence="10">Whole organism</tissue>
    </source>
</reference>
<dbReference type="GO" id="GO:0031965">
    <property type="term" value="C:nuclear membrane"/>
    <property type="evidence" value="ECO:0007669"/>
    <property type="project" value="UniProtKB-UniRule"/>
</dbReference>
<evidence type="ECO:0000256" key="3">
    <source>
        <dbReference type="ARBA" id="ARBA00022448"/>
    </source>
</evidence>
<keyword evidence="9" id="KW-0472">Membrane</keyword>
<keyword evidence="4 9" id="KW-0509">mRNA transport</keyword>
<evidence type="ECO:0000256" key="7">
    <source>
        <dbReference type="ARBA" id="ARBA00023132"/>
    </source>
</evidence>
<evidence type="ECO:0000256" key="2">
    <source>
        <dbReference type="ARBA" id="ARBA00005573"/>
    </source>
</evidence>
<name>A0A0K2TZS0_LEPSM</name>
<dbReference type="GO" id="GO:0006406">
    <property type="term" value="P:mRNA export from nucleus"/>
    <property type="evidence" value="ECO:0007669"/>
    <property type="project" value="TreeGrafter"/>
</dbReference>
<evidence type="ECO:0000256" key="4">
    <source>
        <dbReference type="ARBA" id="ARBA00022816"/>
    </source>
</evidence>
<evidence type="ECO:0000256" key="9">
    <source>
        <dbReference type="RuleBase" id="RU365073"/>
    </source>
</evidence>
<dbReference type="EMBL" id="HACA01013846">
    <property type="protein sequence ID" value="CDW31207.1"/>
    <property type="molecule type" value="Transcribed_RNA"/>
</dbReference>
<proteinExistence type="inferred from homology"/>
<dbReference type="GO" id="GO:0006606">
    <property type="term" value="P:protein import into nucleus"/>
    <property type="evidence" value="ECO:0007669"/>
    <property type="project" value="TreeGrafter"/>
</dbReference>
<dbReference type="Pfam" id="PF07575">
    <property type="entry name" value="Nucleopor_Nup85"/>
    <property type="match status" value="1"/>
</dbReference>
<evidence type="ECO:0000313" key="10">
    <source>
        <dbReference type="EMBL" id="CDW31207.1"/>
    </source>
</evidence>
<comment type="subunit">
    <text evidence="9">Component of the nuclear pore complex (NPC).</text>
</comment>
<keyword evidence="8 9" id="KW-0539">Nucleus</keyword>
<accession>A0A0K2TZS0</accession>
<keyword evidence="7 9" id="KW-0906">Nuclear pore complex</keyword>
<evidence type="ECO:0000256" key="1">
    <source>
        <dbReference type="ARBA" id="ARBA00004567"/>
    </source>
</evidence>
<dbReference type="PANTHER" id="PTHR13373">
    <property type="entry name" value="FROUNT PROTEIN-RELATED"/>
    <property type="match status" value="1"/>
</dbReference>
<comment type="similarity">
    <text evidence="2 9">Belongs to the nucleoporin Nup85 family.</text>
</comment>
<comment type="subcellular location">
    <subcellularLocation>
        <location evidence="1 9">Nucleus</location>
        <location evidence="1 9">Nuclear pore complex</location>
    </subcellularLocation>
</comment>
<organism evidence="10">
    <name type="scientific">Lepeophtheirus salmonis</name>
    <name type="common">Salmon louse</name>
    <name type="synonym">Caligus salmonis</name>
    <dbReference type="NCBI Taxonomy" id="72036"/>
    <lineage>
        <taxon>Eukaryota</taxon>
        <taxon>Metazoa</taxon>
        <taxon>Ecdysozoa</taxon>
        <taxon>Arthropoda</taxon>
        <taxon>Crustacea</taxon>
        <taxon>Multicrustacea</taxon>
        <taxon>Hexanauplia</taxon>
        <taxon>Copepoda</taxon>
        <taxon>Siphonostomatoida</taxon>
        <taxon>Caligidae</taxon>
        <taxon>Lepeophtheirus</taxon>
    </lineage>
</organism>
<sequence>MSTAREKEISIPGLESLKCNWSVGNVLCLYSSQNKSGHGSSTKELRWETGLFSGIYRKLVNESALTFLNLQKTMSKEGEEEEGTKKDQALLRISRQYRSILKDIQHRMDQDTEDSLELLYKLELLWNLAEILLVQKTRFGIILPQLLQWITLHFQTCDELTRQILSEDILERPETHPNYWKALILFLLQGRTDQALKLLHLHSDMNLDPFLSLDELIRKMPFFKGSNMSIPDFEFRWNRWQSEVNSRILEGNFSTNEEVSLVAGLLSGSEKAFIEVVPLCETWYQWMTGKLLYTNPIVKVYNLPYHAEHAISQFGGLDAMCTLDSVILATIEMDVPAIMHELCSTLDNFWFPAHLLDLLFHSESLEEQGPNNKGASSISYSGLREFLLLEYATSLVSHHSLWQVGVLYFDHCPVQGPQRLEAIFERIPINNESRANKVINMALERNMTSVVTTTCKVMGMKMLKEGRIGSAMTWGLRSQDVKFTTFLADRLLLQYCNEGEFSSIDLLDNLGSAMMISDRLTFLAKYREFHKLCSNSEFRIAANLLHSLLWSRLAPKYFWVTLLMDASSFLISDDVLFSSEQIYELMHCLQELVNDMELPKKQKALLDQHEGKIRIKLAKTLALALMNEADTSNNNICLT</sequence>
<dbReference type="PANTHER" id="PTHR13373:SF21">
    <property type="entry name" value="NUCLEAR PORE COMPLEX PROTEIN NUP85"/>
    <property type="match status" value="1"/>
</dbReference>
<keyword evidence="3 9" id="KW-0813">Transport</keyword>
<keyword evidence="6 9" id="KW-0811">Translocation</keyword>
<dbReference type="GO" id="GO:0045893">
    <property type="term" value="P:positive regulation of DNA-templated transcription"/>
    <property type="evidence" value="ECO:0007669"/>
    <property type="project" value="TreeGrafter"/>
</dbReference>
<protein>
    <recommendedName>
        <fullName evidence="9">Nuclear pore complex protein Nup85</fullName>
    </recommendedName>
</protein>
<evidence type="ECO:0000256" key="6">
    <source>
        <dbReference type="ARBA" id="ARBA00023010"/>
    </source>
</evidence>
<dbReference type="GO" id="GO:0017056">
    <property type="term" value="F:structural constituent of nuclear pore"/>
    <property type="evidence" value="ECO:0007669"/>
    <property type="project" value="TreeGrafter"/>
</dbReference>
<dbReference type="OrthoDB" id="17644at2759"/>
<dbReference type="InterPro" id="IPR011502">
    <property type="entry name" value="Nucleoporin_Nup85"/>
</dbReference>
<dbReference type="AlphaFoldDB" id="A0A0K2TZS0"/>
<evidence type="ECO:0000256" key="8">
    <source>
        <dbReference type="ARBA" id="ARBA00023242"/>
    </source>
</evidence>